<dbReference type="PANTHER" id="PTHR12147:SF26">
    <property type="entry name" value="PEPTIDASE M28 DOMAIN-CONTAINING PROTEIN"/>
    <property type="match status" value="1"/>
</dbReference>
<accession>A0A553PEU4</accession>
<reference evidence="4 5" key="1">
    <citation type="journal article" date="2018" name="Nat. Ecol. Evol.">
        <title>Genomic signatures of mitonuclear coevolution across populations of Tigriopus californicus.</title>
        <authorList>
            <person name="Barreto F.S."/>
            <person name="Watson E.T."/>
            <person name="Lima T.G."/>
            <person name="Willett C.S."/>
            <person name="Edmands S."/>
            <person name="Li W."/>
            <person name="Burton R.S."/>
        </authorList>
    </citation>
    <scope>NUCLEOTIDE SEQUENCE [LARGE SCALE GENOMIC DNA]</scope>
    <source>
        <strain evidence="4 5">San Diego</strain>
    </source>
</reference>
<evidence type="ECO:0000259" key="3">
    <source>
        <dbReference type="Pfam" id="PF04389"/>
    </source>
</evidence>
<comment type="cofactor">
    <cofactor evidence="1">
        <name>Zn(2+)</name>
        <dbReference type="ChEBI" id="CHEBI:29105"/>
    </cofactor>
</comment>
<dbReference type="PANTHER" id="PTHR12147">
    <property type="entry name" value="METALLOPEPTIDASE M28 FAMILY MEMBER"/>
    <property type="match status" value="1"/>
</dbReference>
<feature type="domain" description="Peptidase M28" evidence="3">
    <location>
        <begin position="206"/>
        <end position="331"/>
    </location>
</feature>
<keyword evidence="5" id="KW-1185">Reference proteome</keyword>
<organism evidence="4 5">
    <name type="scientific">Tigriopus californicus</name>
    <name type="common">Marine copepod</name>
    <dbReference type="NCBI Taxonomy" id="6832"/>
    <lineage>
        <taxon>Eukaryota</taxon>
        <taxon>Metazoa</taxon>
        <taxon>Ecdysozoa</taxon>
        <taxon>Arthropoda</taxon>
        <taxon>Crustacea</taxon>
        <taxon>Multicrustacea</taxon>
        <taxon>Hexanauplia</taxon>
        <taxon>Copepoda</taxon>
        <taxon>Harpacticoida</taxon>
        <taxon>Harpacticidae</taxon>
        <taxon>Tigriopus</taxon>
    </lineage>
</organism>
<evidence type="ECO:0000313" key="4">
    <source>
        <dbReference type="EMBL" id="TRY76193.1"/>
    </source>
</evidence>
<sequence length="693" mass="78660">MKGVEKITYPIIVILAWCKTLNHVEAQGNKRISMAPTPLIRGDHESTEMFGRYIELFFASVPRSNLSDIRFHWQYPPVRLYSIPPEFLDQQSLINRVDFNQLQGMIADPFEAILEGMRHVGRSDDLNALQVNVERMKLELVHILSQPRSVETHPKLRELIGGYLYQTMGTIGLLVGMHDFKHELPIRQYAEQFGETLESVFEEGTNVIGILPGKFFNSAMDRPIIVGAHWDVVANTSGFNDNGSGLTTLMEVARVVTMAQCFEQDYSVIFVAFDSEEVGSIGSLKFIQQYVMPSIDRGGAQVQAVFIVDTIANYDPNPMQQDIDESWWDVAPDTAHRVQKKGLKGDFVALIGRNLTADRNVMDLYLRHYNNTRFPVEPFELSHLPASKFPSKKELADHGYFWLSDNSRFWFYKENDAHTTFPTVLLTDTAFKRGYMRECYHEPCDDKTNPNITNQGFDFMANVAQALVYAIVEMSSQSKSQCQIPEFDIPHFEKQPKQQVETTAANPEMSHLSKPTQIPVEDSLEYFDGAANQMDHDVSNTLEHSMSEDMLQGLSKGQVQALFLKFLKHAQLDEDLIPFKKKPSHWFSADNSPNVRYNIGTQINIGSLNLGFSSGKEQQTDSHLYQGIAENKPDIILGSKDVNSNVLSNIIQSYYNAQASEPATDRRAYQGKYKNSPMIIKLVEQTSKFTEEL</sequence>
<dbReference type="InterPro" id="IPR007484">
    <property type="entry name" value="Peptidase_M28"/>
</dbReference>
<evidence type="ECO:0000256" key="2">
    <source>
        <dbReference type="ARBA" id="ARBA00005634"/>
    </source>
</evidence>
<dbReference type="EMBL" id="VCGU01000004">
    <property type="protein sequence ID" value="TRY76193.1"/>
    <property type="molecule type" value="Genomic_DNA"/>
</dbReference>
<dbReference type="Gene3D" id="3.40.630.10">
    <property type="entry name" value="Zn peptidases"/>
    <property type="match status" value="1"/>
</dbReference>
<comment type="similarity">
    <text evidence="2">Belongs to the peptidase M28 family. M28B subfamily.</text>
</comment>
<evidence type="ECO:0000256" key="1">
    <source>
        <dbReference type="ARBA" id="ARBA00001947"/>
    </source>
</evidence>
<evidence type="ECO:0000313" key="5">
    <source>
        <dbReference type="Proteomes" id="UP000318571"/>
    </source>
</evidence>
<gene>
    <name evidence="4" type="ORF">TCAL_13707</name>
</gene>
<dbReference type="OrthoDB" id="2214at2759"/>
<name>A0A553PEU4_TIGCA</name>
<dbReference type="SUPFAM" id="SSF53187">
    <property type="entry name" value="Zn-dependent exopeptidases"/>
    <property type="match status" value="1"/>
</dbReference>
<dbReference type="InterPro" id="IPR045175">
    <property type="entry name" value="M28_fam"/>
</dbReference>
<proteinExistence type="inferred from homology"/>
<dbReference type="Proteomes" id="UP000318571">
    <property type="component" value="Chromosome 5"/>
</dbReference>
<dbReference type="Pfam" id="PF04389">
    <property type="entry name" value="Peptidase_M28"/>
    <property type="match status" value="1"/>
</dbReference>
<dbReference type="GO" id="GO:0006508">
    <property type="term" value="P:proteolysis"/>
    <property type="evidence" value="ECO:0007669"/>
    <property type="project" value="InterPro"/>
</dbReference>
<dbReference type="STRING" id="6832.A0A553PEU4"/>
<dbReference type="AlphaFoldDB" id="A0A553PEU4"/>
<protein>
    <recommendedName>
        <fullName evidence="3">Peptidase M28 domain-containing protein</fullName>
    </recommendedName>
</protein>
<dbReference type="GO" id="GO:0008235">
    <property type="term" value="F:metalloexopeptidase activity"/>
    <property type="evidence" value="ECO:0007669"/>
    <property type="project" value="InterPro"/>
</dbReference>
<comment type="caution">
    <text evidence="4">The sequence shown here is derived from an EMBL/GenBank/DDBJ whole genome shotgun (WGS) entry which is preliminary data.</text>
</comment>